<evidence type="ECO:0000256" key="2">
    <source>
        <dbReference type="SAM" id="Phobius"/>
    </source>
</evidence>
<name>A0AAE0FFC3_9CHLO</name>
<sequence>MIRDSARRRKLHGPKHRAYQPVGMSRRISRPAGRRRDSKRSTGSAHWAICERTRAAKSLPAGLAVACKNGSYVERRSDGYSEPEVVFLVGTSHLSERSAQEVTQVIHAVQPQNVVIELCRSRTAAMYTPVEATSGSGTMTKGENPFSLTGDSFLGAVGGALSLGGLSALALRLLLAAAVRGAPSASTTPLIGREFQAARAAAEATGAQIVLGDRPIEITLKRAWAGLSFREKCRVLSNLALVRREGSEIMTTQMIEEMKSDDAISSSFRQLAQEFPGLMSPLVHERDAYIAWSLKRSKAVNGSKHVVGVIGKGHMRGVVFALGADSRLLRFVDLVGVRPRGGIRGQTFRFLWGLAVDTLIIGGIYAAYTHWWNPGAPIWPLE</sequence>
<protein>
    <recommendedName>
        <fullName evidence="5">TraB family protein</fullName>
    </recommendedName>
</protein>
<dbReference type="InterPro" id="IPR002816">
    <property type="entry name" value="TraB/PrgY/GumN_fam"/>
</dbReference>
<dbReference type="PANTHER" id="PTHR21530:SF0">
    <property type="entry name" value="TRAB FAMILY PROTEIN"/>
    <property type="match status" value="1"/>
</dbReference>
<dbReference type="CDD" id="cd14726">
    <property type="entry name" value="TraB_PrgY-like"/>
    <property type="match status" value="1"/>
</dbReference>
<proteinExistence type="predicted"/>
<organism evidence="3 4">
    <name type="scientific">Cymbomonas tetramitiformis</name>
    <dbReference type="NCBI Taxonomy" id="36881"/>
    <lineage>
        <taxon>Eukaryota</taxon>
        <taxon>Viridiplantae</taxon>
        <taxon>Chlorophyta</taxon>
        <taxon>Pyramimonadophyceae</taxon>
        <taxon>Pyramimonadales</taxon>
        <taxon>Pyramimonadaceae</taxon>
        <taxon>Cymbomonas</taxon>
    </lineage>
</organism>
<reference evidence="3 4" key="1">
    <citation type="journal article" date="2015" name="Genome Biol. Evol.">
        <title>Comparative Genomics of a Bacterivorous Green Alga Reveals Evolutionary Causalities and Consequences of Phago-Mixotrophic Mode of Nutrition.</title>
        <authorList>
            <person name="Burns J.A."/>
            <person name="Paasch A."/>
            <person name="Narechania A."/>
            <person name="Kim E."/>
        </authorList>
    </citation>
    <scope>NUCLEOTIDE SEQUENCE [LARGE SCALE GENOMIC DNA]</scope>
    <source>
        <strain evidence="3 4">PLY_AMNH</strain>
    </source>
</reference>
<dbReference type="EMBL" id="LGRX02019647">
    <property type="protein sequence ID" value="KAK3258291.1"/>
    <property type="molecule type" value="Genomic_DNA"/>
</dbReference>
<keyword evidence="2" id="KW-0812">Transmembrane</keyword>
<accession>A0AAE0FFC3</accession>
<dbReference type="InterPro" id="IPR046345">
    <property type="entry name" value="TraB_PrgY-like"/>
</dbReference>
<comment type="caution">
    <text evidence="3">The sequence shown here is derived from an EMBL/GenBank/DDBJ whole genome shotgun (WGS) entry which is preliminary data.</text>
</comment>
<keyword evidence="2" id="KW-1133">Transmembrane helix</keyword>
<evidence type="ECO:0008006" key="5">
    <source>
        <dbReference type="Google" id="ProtNLM"/>
    </source>
</evidence>
<feature type="transmembrane region" description="Helical" evidence="2">
    <location>
        <begin position="350"/>
        <end position="372"/>
    </location>
</feature>
<dbReference type="Pfam" id="PF01963">
    <property type="entry name" value="TraB_PrgY_gumN"/>
    <property type="match status" value="1"/>
</dbReference>
<keyword evidence="4" id="KW-1185">Reference proteome</keyword>
<feature type="compositionally biased region" description="Basic residues" evidence="1">
    <location>
        <begin position="1"/>
        <end position="18"/>
    </location>
</feature>
<gene>
    <name evidence="3" type="ORF">CYMTET_32659</name>
</gene>
<evidence type="ECO:0000313" key="3">
    <source>
        <dbReference type="EMBL" id="KAK3258291.1"/>
    </source>
</evidence>
<feature type="compositionally biased region" description="Basic residues" evidence="1">
    <location>
        <begin position="27"/>
        <end position="38"/>
    </location>
</feature>
<evidence type="ECO:0000256" key="1">
    <source>
        <dbReference type="SAM" id="MobiDB-lite"/>
    </source>
</evidence>
<keyword evidence="2" id="KW-0472">Membrane</keyword>
<dbReference type="AlphaFoldDB" id="A0AAE0FFC3"/>
<feature type="region of interest" description="Disordered" evidence="1">
    <location>
        <begin position="1"/>
        <end position="45"/>
    </location>
</feature>
<dbReference type="PANTHER" id="PTHR21530">
    <property type="entry name" value="PHEROMONE SHUTDOWN PROTEIN"/>
    <property type="match status" value="1"/>
</dbReference>
<evidence type="ECO:0000313" key="4">
    <source>
        <dbReference type="Proteomes" id="UP001190700"/>
    </source>
</evidence>
<dbReference type="Proteomes" id="UP001190700">
    <property type="component" value="Unassembled WGS sequence"/>
</dbReference>